<feature type="domain" description="Rab-GAP TBC" evidence="1">
    <location>
        <begin position="38"/>
        <end position="155"/>
    </location>
</feature>
<gene>
    <name evidence="2" type="primary">TBC15</name>
    <name evidence="2" type="ORF">HERIO_1903</name>
</gene>
<dbReference type="VEuPathDB" id="MicrosporidiaDB:A0H76_2266"/>
<accession>A0A1X0Q8R4</accession>
<evidence type="ECO:0000313" key="2">
    <source>
        <dbReference type="EMBL" id="ORD96137.1"/>
    </source>
</evidence>
<comment type="caution">
    <text evidence="2">The sequence shown here is derived from an EMBL/GenBank/DDBJ whole genome shotgun (WGS) entry which is preliminary data.</text>
</comment>
<dbReference type="AlphaFoldDB" id="A0A1X0Q8R4"/>
<protein>
    <submittedName>
        <fullName evidence="2">TBC15</fullName>
    </submittedName>
</protein>
<dbReference type="SUPFAM" id="SSF47923">
    <property type="entry name" value="Ypt/Rab-GAP domain of gyp1p"/>
    <property type="match status" value="1"/>
</dbReference>
<dbReference type="GO" id="GO:0005096">
    <property type="term" value="F:GTPase activator activity"/>
    <property type="evidence" value="ECO:0007669"/>
    <property type="project" value="TreeGrafter"/>
</dbReference>
<reference evidence="2 3" key="1">
    <citation type="journal article" date="2017" name="Environ. Microbiol.">
        <title>Decay of the glycolytic pathway and adaptation to intranuclear parasitism within Enterocytozoonidae microsporidia.</title>
        <authorList>
            <person name="Wiredu Boakye D."/>
            <person name="Jaroenlak P."/>
            <person name="Prachumwat A."/>
            <person name="Williams T.A."/>
            <person name="Bateman K.S."/>
            <person name="Itsathitphaisarn O."/>
            <person name="Sritunyalucksana K."/>
            <person name="Paszkiewicz K.H."/>
            <person name="Moore K.A."/>
            <person name="Stentiford G.D."/>
            <person name="Williams B.A."/>
        </authorList>
    </citation>
    <scope>NUCLEOTIDE SEQUENCE [LARGE SCALE GENOMIC DNA]</scope>
    <source>
        <strain evidence="2 3">GB1</strain>
    </source>
</reference>
<dbReference type="PANTHER" id="PTHR22957">
    <property type="entry name" value="TBC1 DOMAIN FAMILY MEMBER GTPASE-ACTIVATING PROTEIN"/>
    <property type="match status" value="1"/>
</dbReference>
<name>A0A1X0Q8R4_9MICR</name>
<dbReference type="InterPro" id="IPR000195">
    <property type="entry name" value="Rab-GAP-TBC_dom"/>
</dbReference>
<dbReference type="EMBL" id="LVKB01000124">
    <property type="protein sequence ID" value="ORD96137.1"/>
    <property type="molecule type" value="Genomic_DNA"/>
</dbReference>
<dbReference type="Gene3D" id="1.10.8.270">
    <property type="entry name" value="putative rabgap domain of human tbc1 domain family member 14 like domains"/>
    <property type="match status" value="1"/>
</dbReference>
<organism evidence="2 3">
    <name type="scientific">Hepatospora eriocheir</name>
    <dbReference type="NCBI Taxonomy" id="1081669"/>
    <lineage>
        <taxon>Eukaryota</taxon>
        <taxon>Fungi</taxon>
        <taxon>Fungi incertae sedis</taxon>
        <taxon>Microsporidia</taxon>
        <taxon>Hepatosporidae</taxon>
        <taxon>Hepatospora</taxon>
    </lineage>
</organism>
<dbReference type="PANTHER" id="PTHR22957:SF27">
    <property type="entry name" value="TBC1 DOMAIN FAMILY MEMBER 13"/>
    <property type="match status" value="1"/>
</dbReference>
<keyword evidence="3" id="KW-1185">Reference proteome</keyword>
<dbReference type="InterPro" id="IPR035969">
    <property type="entry name" value="Rab-GAP_TBC_sf"/>
</dbReference>
<proteinExistence type="predicted"/>
<dbReference type="OrthoDB" id="27140at2759"/>
<dbReference type="VEuPathDB" id="MicrosporidiaDB:HERIO_1903"/>
<dbReference type="Pfam" id="PF00566">
    <property type="entry name" value="RabGAP-TBC"/>
    <property type="match status" value="1"/>
</dbReference>
<dbReference type="PROSITE" id="PS50086">
    <property type="entry name" value="TBC_RABGAP"/>
    <property type="match status" value="1"/>
</dbReference>
<sequence>MSTKQKISLEYLITSQMDPTSTIPLNSAEIRNYIYYGFKSDKLRPKYWKILLGYHPKNKFKSDSFYIVYRKSYHTIKIPDNERIKTLKDQLYKDIARTEVFNEKYNCYKEPIRNILLKYIATNQCLGYIQGMINLVIPLYHVLYTSEDLDDKKYA</sequence>
<evidence type="ECO:0000259" key="1">
    <source>
        <dbReference type="PROSITE" id="PS50086"/>
    </source>
</evidence>
<dbReference type="GO" id="GO:0006886">
    <property type="term" value="P:intracellular protein transport"/>
    <property type="evidence" value="ECO:0007669"/>
    <property type="project" value="TreeGrafter"/>
</dbReference>
<dbReference type="Proteomes" id="UP000192356">
    <property type="component" value="Unassembled WGS sequence"/>
</dbReference>
<evidence type="ECO:0000313" key="3">
    <source>
        <dbReference type="Proteomes" id="UP000192356"/>
    </source>
</evidence>